<dbReference type="InterPro" id="IPR003607">
    <property type="entry name" value="HD/PDEase_dom"/>
</dbReference>
<proteinExistence type="predicted"/>
<accession>A0A1Y0CGV7</accession>
<dbReference type="Proteomes" id="UP000195331">
    <property type="component" value="Plasmid unnamed3"/>
</dbReference>
<dbReference type="AlphaFoldDB" id="A0A1Y0CGV7"/>
<dbReference type="GO" id="GO:0016787">
    <property type="term" value="F:hydrolase activity"/>
    <property type="evidence" value="ECO:0007669"/>
    <property type="project" value="UniProtKB-KW"/>
</dbReference>
<evidence type="ECO:0000313" key="3">
    <source>
        <dbReference type="Proteomes" id="UP000195331"/>
    </source>
</evidence>
<dbReference type="SUPFAM" id="SSF109604">
    <property type="entry name" value="HD-domain/PDEase-like"/>
    <property type="match status" value="1"/>
</dbReference>
<gene>
    <name evidence="2" type="ORF">BTO20_38450</name>
</gene>
<sequence length="184" mass="18986">MGVEEARQLASDLLAEALPRRWSHTVAVAKTAAGLASRLAPSAADEIVCAAWLHDIGYAPGLINAGFHPLDGAAYLAGLSGTGRVAAEVVALVAHHTGAAFEARERGLSDALAGYPEPDQTNLAILSCADLCNGPDGAPVDPAGRLSEVLARYPADHPVHRAIAQSAPMLVAQSCRILEAAREV</sequence>
<keyword evidence="2" id="KW-0614">Plasmid</keyword>
<dbReference type="Pfam" id="PF01966">
    <property type="entry name" value="HD"/>
    <property type="match status" value="1"/>
</dbReference>
<evidence type="ECO:0000259" key="1">
    <source>
        <dbReference type="Pfam" id="PF01966"/>
    </source>
</evidence>
<dbReference type="EMBL" id="CP020812">
    <property type="protein sequence ID" value="ART74501.1"/>
    <property type="molecule type" value="Genomic_DNA"/>
</dbReference>
<dbReference type="CDD" id="cd00077">
    <property type="entry name" value="HDc"/>
    <property type="match status" value="1"/>
</dbReference>
<dbReference type="RefSeq" id="WP_087083885.1">
    <property type="nucleotide sequence ID" value="NZ_CP020812.1"/>
</dbReference>
<keyword evidence="3" id="KW-1185">Reference proteome</keyword>
<protein>
    <submittedName>
        <fullName evidence="2">Phosphohydrolase</fullName>
    </submittedName>
</protein>
<feature type="domain" description="HD" evidence="1">
    <location>
        <begin position="21"/>
        <end position="130"/>
    </location>
</feature>
<organism evidence="2 3">
    <name type="scientific">Mycobacterium dioxanotrophicus</name>
    <dbReference type="NCBI Taxonomy" id="482462"/>
    <lineage>
        <taxon>Bacteria</taxon>
        <taxon>Bacillati</taxon>
        <taxon>Actinomycetota</taxon>
        <taxon>Actinomycetes</taxon>
        <taxon>Mycobacteriales</taxon>
        <taxon>Mycobacteriaceae</taxon>
        <taxon>Mycobacterium</taxon>
    </lineage>
</organism>
<evidence type="ECO:0000313" key="2">
    <source>
        <dbReference type="EMBL" id="ART74501.1"/>
    </source>
</evidence>
<reference evidence="2 3" key="1">
    <citation type="submission" date="2017-04" db="EMBL/GenBank/DDBJ databases">
        <title>Whole Genome Sequence of 1,4-Dioxane Degrading Bacterium Mycobacterium dioxanotrophicus PH-06.</title>
        <authorList>
            <person name="He Y."/>
        </authorList>
    </citation>
    <scope>NUCLEOTIDE SEQUENCE [LARGE SCALE GENOMIC DNA]</scope>
    <source>
        <strain evidence="2 3">PH-06</strain>
        <plasmid evidence="2 3">unnamed3</plasmid>
    </source>
</reference>
<dbReference type="KEGG" id="mdx:BTO20_38450"/>
<geneLocation type="plasmid" evidence="2 3">
    <name>unnamed3</name>
</geneLocation>
<dbReference type="InterPro" id="IPR006674">
    <property type="entry name" value="HD_domain"/>
</dbReference>
<dbReference type="OrthoDB" id="2989229at2"/>
<name>A0A1Y0CGV7_9MYCO</name>
<keyword evidence="2" id="KW-0378">Hydrolase</keyword>
<dbReference type="Gene3D" id="1.10.3210.10">
    <property type="entry name" value="Hypothetical protein af1432"/>
    <property type="match status" value="1"/>
</dbReference>